<keyword evidence="3" id="KW-1185">Reference proteome</keyword>
<reference evidence="2" key="1">
    <citation type="submission" date="2021-02" db="EMBL/GenBank/DDBJ databases">
        <title>Natronoglycomyces albus gen. nov., sp. nov, a haloalkaliphilic actinobacterium from a soda solonchak soil.</title>
        <authorList>
            <person name="Sorokin D.Y."/>
            <person name="Khijniak T.V."/>
            <person name="Zakharycheva A.P."/>
            <person name="Boueva O.V."/>
            <person name="Ariskina E.V."/>
            <person name="Hahnke R.L."/>
            <person name="Bunk B."/>
            <person name="Sproer C."/>
            <person name="Schumann P."/>
            <person name="Evtushenko L.I."/>
            <person name="Kublanov I.V."/>
        </authorList>
    </citation>
    <scope>NUCLEOTIDE SEQUENCE</scope>
    <source>
        <strain evidence="2">DSM 106290</strain>
    </source>
</reference>
<feature type="domain" description="DUF397" evidence="1">
    <location>
        <begin position="7"/>
        <end position="56"/>
    </location>
</feature>
<evidence type="ECO:0000313" key="3">
    <source>
        <dbReference type="Proteomes" id="UP000662939"/>
    </source>
</evidence>
<dbReference type="EMBL" id="CP070496">
    <property type="protein sequence ID" value="QSB06640.1"/>
    <property type="molecule type" value="Genomic_DNA"/>
</dbReference>
<dbReference type="Proteomes" id="UP000662939">
    <property type="component" value="Chromosome"/>
</dbReference>
<accession>A0A895XWP2</accession>
<dbReference type="Pfam" id="PF04149">
    <property type="entry name" value="DUF397"/>
    <property type="match status" value="1"/>
</dbReference>
<dbReference type="AlphaFoldDB" id="A0A895XWP2"/>
<dbReference type="RefSeq" id="WP_213172651.1">
    <property type="nucleotide sequence ID" value="NZ_CP070496.1"/>
</dbReference>
<dbReference type="KEGG" id="nav:JQS30_07025"/>
<evidence type="ECO:0000313" key="2">
    <source>
        <dbReference type="EMBL" id="QSB06640.1"/>
    </source>
</evidence>
<evidence type="ECO:0000259" key="1">
    <source>
        <dbReference type="Pfam" id="PF04149"/>
    </source>
</evidence>
<dbReference type="InterPro" id="IPR007278">
    <property type="entry name" value="DUF397"/>
</dbReference>
<organism evidence="2 3">
    <name type="scientific">Natronoglycomyces albus</name>
    <dbReference type="NCBI Taxonomy" id="2811108"/>
    <lineage>
        <taxon>Bacteria</taxon>
        <taxon>Bacillati</taxon>
        <taxon>Actinomycetota</taxon>
        <taxon>Actinomycetes</taxon>
        <taxon>Glycomycetales</taxon>
        <taxon>Glycomycetaceae</taxon>
        <taxon>Natronoglycomyces</taxon>
    </lineage>
</organism>
<proteinExistence type="predicted"/>
<name>A0A895XWP2_9ACTN</name>
<sequence length="59" mass="6572">MPTNTRRKSSHNASQSSCLEARVHCDQMQVRDSKLGDNSPIFNLVTADFTSLLRAADYS</sequence>
<protein>
    <submittedName>
        <fullName evidence="2">DUF397 domain-containing protein</fullName>
    </submittedName>
</protein>
<gene>
    <name evidence="2" type="ORF">JQS30_07025</name>
</gene>